<protein>
    <recommendedName>
        <fullName evidence="2">Protein kinase domain-containing protein</fullName>
    </recommendedName>
</protein>
<evidence type="ECO:0000256" key="1">
    <source>
        <dbReference type="PROSITE-ProRule" id="PRU10141"/>
    </source>
</evidence>
<comment type="caution">
    <text evidence="3">The sequence shown here is derived from an EMBL/GenBank/DDBJ whole genome shotgun (WGS) entry which is preliminary data.</text>
</comment>
<name>A0A2I0KUJ9_PUNGR</name>
<dbReference type="InterPro" id="IPR017441">
    <property type="entry name" value="Protein_kinase_ATP_BS"/>
</dbReference>
<feature type="non-terminal residue" evidence="3">
    <location>
        <position position="65"/>
    </location>
</feature>
<keyword evidence="1" id="KW-0067">ATP-binding</keyword>
<dbReference type="STRING" id="22663.A0A2I0KUJ9"/>
<evidence type="ECO:0000259" key="2">
    <source>
        <dbReference type="PROSITE" id="PS50011"/>
    </source>
</evidence>
<gene>
    <name evidence="3" type="ORF">CRG98_007460</name>
</gene>
<dbReference type="PROSITE" id="PS50011">
    <property type="entry name" value="PROTEIN_KINASE_DOM"/>
    <property type="match status" value="1"/>
</dbReference>
<accession>A0A2I0KUJ9</accession>
<proteinExistence type="predicted"/>
<dbReference type="PROSITE" id="PS00107">
    <property type="entry name" value="PROTEIN_KINASE_ATP"/>
    <property type="match status" value="1"/>
</dbReference>
<dbReference type="GO" id="GO:0005524">
    <property type="term" value="F:ATP binding"/>
    <property type="evidence" value="ECO:0007669"/>
    <property type="project" value="UniProtKB-UniRule"/>
</dbReference>
<keyword evidence="1" id="KW-0547">Nucleotide-binding</keyword>
<dbReference type="InterPro" id="IPR011009">
    <property type="entry name" value="Kinase-like_dom_sf"/>
</dbReference>
<reference evidence="3 4" key="1">
    <citation type="submission" date="2017-11" db="EMBL/GenBank/DDBJ databases">
        <title>De-novo sequencing of pomegranate (Punica granatum L.) genome.</title>
        <authorList>
            <person name="Akparov Z."/>
            <person name="Amiraslanov A."/>
            <person name="Hajiyeva S."/>
            <person name="Abbasov M."/>
            <person name="Kaur K."/>
            <person name="Hamwieh A."/>
            <person name="Solovyev V."/>
            <person name="Salamov A."/>
            <person name="Braich B."/>
            <person name="Kosarev P."/>
            <person name="Mahmoud A."/>
            <person name="Hajiyev E."/>
            <person name="Babayeva S."/>
            <person name="Izzatullayeva V."/>
            <person name="Mammadov A."/>
            <person name="Mammadov A."/>
            <person name="Sharifova S."/>
            <person name="Ojaghi J."/>
            <person name="Eynullazada K."/>
            <person name="Bayramov B."/>
            <person name="Abdulazimova A."/>
            <person name="Shahmuradov I."/>
        </authorList>
    </citation>
    <scope>NUCLEOTIDE SEQUENCE [LARGE SCALE GENOMIC DNA]</scope>
    <source>
        <strain evidence="4">cv. AG2017</strain>
        <tissue evidence="3">Leaf</tissue>
    </source>
</reference>
<feature type="binding site" evidence="1">
    <location>
        <position position="50"/>
    </location>
    <ligand>
        <name>ATP</name>
        <dbReference type="ChEBI" id="CHEBI:30616"/>
    </ligand>
</feature>
<dbReference type="AlphaFoldDB" id="A0A2I0KUJ9"/>
<dbReference type="EMBL" id="PGOL01000339">
    <property type="protein sequence ID" value="PKI72141.1"/>
    <property type="molecule type" value="Genomic_DNA"/>
</dbReference>
<evidence type="ECO:0000313" key="3">
    <source>
        <dbReference type="EMBL" id="PKI72141.1"/>
    </source>
</evidence>
<feature type="domain" description="Protein kinase" evidence="2">
    <location>
        <begin position="21"/>
        <end position="65"/>
    </location>
</feature>
<dbReference type="InterPro" id="IPR000719">
    <property type="entry name" value="Prot_kinase_dom"/>
</dbReference>
<dbReference type="GO" id="GO:0004672">
    <property type="term" value="F:protein kinase activity"/>
    <property type="evidence" value="ECO:0007669"/>
    <property type="project" value="InterPro"/>
</dbReference>
<sequence length="65" mass="7250">MERHLPLARASTSGNTVLGNYKIIRNLGHGAFGKVKVARHLPTGCKVAIKILNRRKIREKGMDQK</sequence>
<evidence type="ECO:0000313" key="4">
    <source>
        <dbReference type="Proteomes" id="UP000233551"/>
    </source>
</evidence>
<organism evidence="3 4">
    <name type="scientific">Punica granatum</name>
    <name type="common">Pomegranate</name>
    <dbReference type="NCBI Taxonomy" id="22663"/>
    <lineage>
        <taxon>Eukaryota</taxon>
        <taxon>Viridiplantae</taxon>
        <taxon>Streptophyta</taxon>
        <taxon>Embryophyta</taxon>
        <taxon>Tracheophyta</taxon>
        <taxon>Spermatophyta</taxon>
        <taxon>Magnoliopsida</taxon>
        <taxon>eudicotyledons</taxon>
        <taxon>Gunneridae</taxon>
        <taxon>Pentapetalae</taxon>
        <taxon>rosids</taxon>
        <taxon>malvids</taxon>
        <taxon>Myrtales</taxon>
        <taxon>Lythraceae</taxon>
        <taxon>Punica</taxon>
    </lineage>
</organism>
<dbReference type="Proteomes" id="UP000233551">
    <property type="component" value="Unassembled WGS sequence"/>
</dbReference>
<dbReference type="Gene3D" id="3.30.200.20">
    <property type="entry name" value="Phosphorylase Kinase, domain 1"/>
    <property type="match status" value="1"/>
</dbReference>
<dbReference type="SUPFAM" id="SSF56112">
    <property type="entry name" value="Protein kinase-like (PK-like)"/>
    <property type="match status" value="1"/>
</dbReference>
<keyword evidence="4" id="KW-1185">Reference proteome</keyword>